<reference evidence="4" key="1">
    <citation type="submission" date="2014-07" db="EMBL/GenBank/DDBJ databases">
        <title>Identification of a novel salt tolerance gene in wild soybean by whole-genome sequencing.</title>
        <authorList>
            <person name="Lam H.-M."/>
            <person name="Qi X."/>
            <person name="Li M.-W."/>
            <person name="Liu X."/>
            <person name="Xie M."/>
            <person name="Ni M."/>
            <person name="Xu X."/>
        </authorList>
    </citation>
    <scope>NUCLEOTIDE SEQUENCE [LARGE SCALE GENOMIC DNA]</scope>
    <source>
        <tissue evidence="4">Root</tissue>
    </source>
</reference>
<dbReference type="AlphaFoldDB" id="A0A0B2QYY9"/>
<dbReference type="Pfam" id="PF14223">
    <property type="entry name" value="Retrotran_gag_2"/>
    <property type="match status" value="1"/>
</dbReference>
<dbReference type="Pfam" id="PF22936">
    <property type="entry name" value="Pol_BBD"/>
    <property type="match status" value="1"/>
</dbReference>
<evidence type="ECO:0000256" key="1">
    <source>
        <dbReference type="PROSITE-ProRule" id="PRU00047"/>
    </source>
</evidence>
<feature type="compositionally biased region" description="Basic and acidic residues" evidence="2">
    <location>
        <begin position="224"/>
        <end position="233"/>
    </location>
</feature>
<feature type="compositionally biased region" description="Basic and acidic residues" evidence="2">
    <location>
        <begin position="123"/>
        <end position="139"/>
    </location>
</feature>
<dbReference type="SMART" id="SM00343">
    <property type="entry name" value="ZnF_C2HC"/>
    <property type="match status" value="1"/>
</dbReference>
<name>A0A0B2QYY9_GLYSO</name>
<evidence type="ECO:0000313" key="4">
    <source>
        <dbReference type="EMBL" id="KHN26906.1"/>
    </source>
</evidence>
<dbReference type="PROSITE" id="PS50158">
    <property type="entry name" value="ZF_CCHC"/>
    <property type="match status" value="1"/>
</dbReference>
<dbReference type="PANTHER" id="PTHR35317:SF35">
    <property type="entry name" value="DUF4219 DOMAIN-CONTAINING PROTEIN"/>
    <property type="match status" value="1"/>
</dbReference>
<feature type="region of interest" description="Disordered" evidence="2">
    <location>
        <begin position="215"/>
        <end position="236"/>
    </location>
</feature>
<feature type="compositionally biased region" description="Basic and acidic residues" evidence="2">
    <location>
        <begin position="155"/>
        <end position="164"/>
    </location>
</feature>
<evidence type="ECO:0000259" key="3">
    <source>
        <dbReference type="PROSITE" id="PS50158"/>
    </source>
</evidence>
<dbReference type="EC" id="3.1.13.-" evidence="4"/>
<organism evidence="4">
    <name type="scientific">Glycine soja</name>
    <name type="common">Wild soybean</name>
    <dbReference type="NCBI Taxonomy" id="3848"/>
    <lineage>
        <taxon>Eukaryota</taxon>
        <taxon>Viridiplantae</taxon>
        <taxon>Streptophyta</taxon>
        <taxon>Embryophyta</taxon>
        <taxon>Tracheophyta</taxon>
        <taxon>Spermatophyta</taxon>
        <taxon>Magnoliopsida</taxon>
        <taxon>eudicotyledons</taxon>
        <taxon>Gunneridae</taxon>
        <taxon>Pentapetalae</taxon>
        <taxon>rosids</taxon>
        <taxon>fabids</taxon>
        <taxon>Fabales</taxon>
        <taxon>Fabaceae</taxon>
        <taxon>Papilionoideae</taxon>
        <taxon>50 kb inversion clade</taxon>
        <taxon>NPAAA clade</taxon>
        <taxon>indigoferoid/millettioid clade</taxon>
        <taxon>Phaseoleae</taxon>
        <taxon>Glycine</taxon>
        <taxon>Glycine subgen. Soja</taxon>
    </lineage>
</organism>
<accession>A0A0B2QYY9</accession>
<dbReference type="GO" id="GO:0008270">
    <property type="term" value="F:zinc ion binding"/>
    <property type="evidence" value="ECO:0007669"/>
    <property type="project" value="UniProtKB-KW"/>
</dbReference>
<protein>
    <submittedName>
        <fullName evidence="4">Retrovirus-related Pol polyprotein from transposon TNT 1-94</fullName>
        <ecNumber evidence="4">3.1.13.-</ecNumber>
    </submittedName>
</protein>
<dbReference type="Gene3D" id="4.10.60.10">
    <property type="entry name" value="Zinc finger, CCHC-type"/>
    <property type="match status" value="1"/>
</dbReference>
<feature type="non-terminal residue" evidence="4">
    <location>
        <position position="387"/>
    </location>
</feature>
<keyword evidence="1" id="KW-0863">Zinc-finger</keyword>
<evidence type="ECO:0000256" key="2">
    <source>
        <dbReference type="SAM" id="MobiDB-lite"/>
    </source>
</evidence>
<dbReference type="Pfam" id="PF00098">
    <property type="entry name" value="zf-CCHC"/>
    <property type="match status" value="1"/>
</dbReference>
<dbReference type="InterPro" id="IPR001878">
    <property type="entry name" value="Znf_CCHC"/>
</dbReference>
<keyword evidence="1" id="KW-0862">Zinc</keyword>
<feature type="domain" description="CCHC-type" evidence="3">
    <location>
        <begin position="201"/>
        <end position="214"/>
    </location>
</feature>
<sequence>LHQSVDTANFEKIAMAQTSKEAWDILEKSHDGATKTKKTKLQTLRRQYELLQMKKNESVTEYITKVQTVVNSMKGYGEKITMQSVVEKVLRTMPPKFDHIVVAIEESKNLEELSLEELQGSLESHEQRMNERINEKKSEQALQARSNPKKHGDRWKKEKTEGKSNKWRGNKNSDKDHKKGGGSNSQNSSNKKKFDKRSIQCFNCQKFGHFADECYSKPNKKREPKGDDAKLAQEEDEDTKQVLLMVTTQIEGASDNCWYLDTGCSTHMTGRREWFLNLDQSMNSQVKFVDDRTLSAEGIGKVYIKTKDGGMKSNLLSLGELLEKGFMTKLENKMLRVFDKDHKLILKSHFSKNITFKIEIDVIEQKCFATVVNSEEWLWHYRFGHLN</sequence>
<dbReference type="SUPFAM" id="SSF57756">
    <property type="entry name" value="Retrovirus zinc finger-like domains"/>
    <property type="match status" value="1"/>
</dbReference>
<dbReference type="Proteomes" id="UP000053555">
    <property type="component" value="Unassembled WGS sequence"/>
</dbReference>
<feature type="non-terminal residue" evidence="4">
    <location>
        <position position="1"/>
    </location>
</feature>
<dbReference type="GO" id="GO:0003676">
    <property type="term" value="F:nucleic acid binding"/>
    <property type="evidence" value="ECO:0007669"/>
    <property type="project" value="InterPro"/>
</dbReference>
<gene>
    <name evidence="4" type="ORF">glysoja_039442</name>
</gene>
<feature type="region of interest" description="Disordered" evidence="2">
    <location>
        <begin position="122"/>
        <end position="194"/>
    </location>
</feature>
<dbReference type="GO" id="GO:0016787">
    <property type="term" value="F:hydrolase activity"/>
    <property type="evidence" value="ECO:0007669"/>
    <property type="project" value="UniProtKB-KW"/>
</dbReference>
<keyword evidence="4" id="KW-0378">Hydrolase</keyword>
<keyword evidence="1" id="KW-0479">Metal-binding</keyword>
<proteinExistence type="predicted"/>
<dbReference type="PANTHER" id="PTHR35317">
    <property type="entry name" value="OS04G0629600 PROTEIN"/>
    <property type="match status" value="1"/>
</dbReference>
<dbReference type="InterPro" id="IPR054722">
    <property type="entry name" value="PolX-like_BBD"/>
</dbReference>
<dbReference type="EMBL" id="KN653715">
    <property type="protein sequence ID" value="KHN26906.1"/>
    <property type="molecule type" value="Genomic_DNA"/>
</dbReference>
<dbReference type="InterPro" id="IPR036875">
    <property type="entry name" value="Znf_CCHC_sf"/>
</dbReference>